<protein>
    <recommendedName>
        <fullName evidence="3">2OG-Fe(II) oxygenase</fullName>
    </recommendedName>
</protein>
<dbReference type="Proteomes" id="UP000225351">
    <property type="component" value="Segment"/>
</dbReference>
<proteinExistence type="predicted"/>
<evidence type="ECO:0000313" key="2">
    <source>
        <dbReference type="Proteomes" id="UP000225351"/>
    </source>
</evidence>
<organism evidence="1 2">
    <name type="scientific">Synechococcus phage S-H35</name>
    <dbReference type="NCBI Taxonomy" id="1983572"/>
    <lineage>
        <taxon>Viruses</taxon>
        <taxon>Duplodnaviria</taxon>
        <taxon>Heunggongvirae</taxon>
        <taxon>Uroviricota</taxon>
        <taxon>Caudoviricetes</taxon>
        <taxon>Pantevenvirales</taxon>
        <taxon>Kyanoviridae</taxon>
        <taxon>Shandvirus</taxon>
        <taxon>Shandvirus sh35</taxon>
    </lineage>
</organism>
<dbReference type="RefSeq" id="YP_010090325.1">
    <property type="nucleotide sequence ID" value="NC_055719.1"/>
</dbReference>
<dbReference type="Pfam" id="PF13759">
    <property type="entry name" value="2OG-FeII_Oxy_5"/>
    <property type="match status" value="1"/>
</dbReference>
<evidence type="ECO:0008006" key="3">
    <source>
        <dbReference type="Google" id="ProtNLM"/>
    </source>
</evidence>
<dbReference type="KEGG" id="vg:65107797"/>
<dbReference type="Gene3D" id="2.60.120.620">
    <property type="entry name" value="q2cbj1_9rhob like domain"/>
    <property type="match status" value="1"/>
</dbReference>
<sequence>MKQDLFSVPVFIDEVDLSKIVIIDEDMQPTFRSGVHTSLRCDKKIPQDTISYLSRVIAKNIDTLNIDYSHLEIVELWRNRYKETDWQEPHIHAFSQWSFIIYEEVDRSRTVFQNPYRNSVHTQMPMYKDYFIEEWFPEFKSGNIVIFPSFIEHYVVPGGVGSTISGNVFIKMWWEN</sequence>
<dbReference type="InterPro" id="IPR012668">
    <property type="entry name" value="CHP02466"/>
</dbReference>
<name>A0A1Z1LW97_9CAUD</name>
<dbReference type="EMBL" id="KY945241">
    <property type="protein sequence ID" value="ARW56939.1"/>
    <property type="molecule type" value="Genomic_RNA"/>
</dbReference>
<keyword evidence="2" id="KW-1185">Reference proteome</keyword>
<evidence type="ECO:0000313" key="1">
    <source>
        <dbReference type="EMBL" id="ARW56939.1"/>
    </source>
</evidence>
<reference evidence="1 2" key="1">
    <citation type="submission" date="2017-04" db="EMBL/GenBank/DDBJ databases">
        <title>Isolation and Genetic Analysis of a Novel Cyanophage S-H35 from the Bohai Sea.</title>
        <authorList>
            <person name="Xu X."/>
        </authorList>
    </citation>
    <scope>NUCLEOTIDE SEQUENCE [LARGE SCALE GENOMIC DNA]</scope>
</reference>
<dbReference type="GeneID" id="65107797"/>
<accession>A0A1Z1LW97</accession>